<gene>
    <name evidence="1" type="ORF">UU50_C0009G0043</name>
</gene>
<organism evidence="1 2">
    <name type="scientific">Candidatus Uhrbacteria bacterium GW2011_GWC1_41_20</name>
    <dbReference type="NCBI Taxonomy" id="1618983"/>
    <lineage>
        <taxon>Bacteria</taxon>
        <taxon>Candidatus Uhriibacteriota</taxon>
    </lineage>
</organism>
<proteinExistence type="predicted"/>
<accession>A0A0G0VHW5</accession>
<evidence type="ECO:0000313" key="1">
    <source>
        <dbReference type="EMBL" id="KKR99226.1"/>
    </source>
</evidence>
<dbReference type="Proteomes" id="UP000033930">
    <property type="component" value="Unassembled WGS sequence"/>
</dbReference>
<dbReference type="EMBL" id="LCAW01000009">
    <property type="protein sequence ID" value="KKR99226.1"/>
    <property type="molecule type" value="Genomic_DNA"/>
</dbReference>
<name>A0A0G0VHW5_9BACT</name>
<protein>
    <submittedName>
        <fullName evidence="1">Uncharacterized protein</fullName>
    </submittedName>
</protein>
<evidence type="ECO:0000313" key="2">
    <source>
        <dbReference type="Proteomes" id="UP000033930"/>
    </source>
</evidence>
<sequence length="58" mass="6554">MFQSSEREESTSEVLVAQIGSQDQYSVAEQDIDADEPGSTYRDESRMVSELFTLSRMS</sequence>
<reference evidence="1 2" key="1">
    <citation type="journal article" date="2015" name="Nature">
        <title>rRNA introns, odd ribosomes, and small enigmatic genomes across a large radiation of phyla.</title>
        <authorList>
            <person name="Brown C.T."/>
            <person name="Hug L.A."/>
            <person name="Thomas B.C."/>
            <person name="Sharon I."/>
            <person name="Castelle C.J."/>
            <person name="Singh A."/>
            <person name="Wilkins M.J."/>
            <person name="Williams K.H."/>
            <person name="Banfield J.F."/>
        </authorList>
    </citation>
    <scope>NUCLEOTIDE SEQUENCE [LARGE SCALE GENOMIC DNA]</scope>
</reference>
<comment type="caution">
    <text evidence="1">The sequence shown here is derived from an EMBL/GenBank/DDBJ whole genome shotgun (WGS) entry which is preliminary data.</text>
</comment>
<dbReference type="AlphaFoldDB" id="A0A0G0VHW5"/>